<dbReference type="SUPFAM" id="SSF51735">
    <property type="entry name" value="NAD(P)-binding Rossmann-fold domains"/>
    <property type="match status" value="1"/>
</dbReference>
<name>A0AA39UB19_9LECA</name>
<dbReference type="EMBL" id="JAFEKC020000009">
    <property type="protein sequence ID" value="KAK0512966.1"/>
    <property type="molecule type" value="Genomic_DNA"/>
</dbReference>
<gene>
    <name evidence="2" type="ORF">JMJ35_004983</name>
</gene>
<dbReference type="InterPro" id="IPR036291">
    <property type="entry name" value="NAD(P)-bd_dom_sf"/>
</dbReference>
<dbReference type="GO" id="GO:0004029">
    <property type="term" value="F:aldehyde dehydrogenase (NAD+) activity"/>
    <property type="evidence" value="ECO:0007669"/>
    <property type="project" value="TreeGrafter"/>
</dbReference>
<comment type="caution">
    <text evidence="2">The sequence shown here is derived from an EMBL/GenBank/DDBJ whole genome shotgun (WGS) entry which is preliminary data.</text>
</comment>
<sequence length="336" mass="36250">MKSYNDASILFLGASGQVGGAFPTVFRKYYPHYRLTAFLRSTALDDALTSLGNTYIIHGTFSELSTIEELSSTHSIVINCAASFNPPLTETILRGIRRTQAPKKPILLHLSGAGNFVDHSTTGEYIPQSNPFNDANPNDVRKIDASYAPNGATDEIILQAAARGQVNALFVCPGAIHGNSANHLGLAVGAASAQAPGVWLLWNMEIIESKGFSPYVGSGTSVFRFVHVDDVVDLIILVFRKALETWDSYVPEDVYRHFYLAVDEEIVSKAVALGLADLVHRRGGIAEPVARSVGFEEAGKVAGYIAGNLLVKNDNAKSLGWEPKGLGFLETLRQTA</sequence>
<dbReference type="AlphaFoldDB" id="A0AA39UB19"/>
<dbReference type="Pfam" id="PF01370">
    <property type="entry name" value="Epimerase"/>
    <property type="match status" value="1"/>
</dbReference>
<proteinExistence type="predicted"/>
<dbReference type="InterPro" id="IPR001509">
    <property type="entry name" value="Epimerase_deHydtase"/>
</dbReference>
<feature type="domain" description="NAD-dependent epimerase/dehydratase" evidence="1">
    <location>
        <begin position="9"/>
        <end position="241"/>
    </location>
</feature>
<protein>
    <recommendedName>
        <fullName evidence="1">NAD-dependent epimerase/dehydratase domain-containing protein</fullName>
    </recommendedName>
</protein>
<dbReference type="Proteomes" id="UP001166286">
    <property type="component" value="Unassembled WGS sequence"/>
</dbReference>
<dbReference type="GO" id="GO:0005737">
    <property type="term" value="C:cytoplasm"/>
    <property type="evidence" value="ECO:0007669"/>
    <property type="project" value="TreeGrafter"/>
</dbReference>
<dbReference type="PANTHER" id="PTHR48079">
    <property type="entry name" value="PROTEIN YEEZ"/>
    <property type="match status" value="1"/>
</dbReference>
<evidence type="ECO:0000259" key="1">
    <source>
        <dbReference type="Pfam" id="PF01370"/>
    </source>
</evidence>
<keyword evidence="3" id="KW-1185">Reference proteome</keyword>
<dbReference type="PANTHER" id="PTHR48079:SF6">
    <property type="entry name" value="NAD(P)-BINDING DOMAIN-CONTAINING PROTEIN-RELATED"/>
    <property type="match status" value="1"/>
</dbReference>
<reference evidence="2" key="1">
    <citation type="submission" date="2023-03" db="EMBL/GenBank/DDBJ databases">
        <title>Complete genome of Cladonia borealis.</title>
        <authorList>
            <person name="Park H."/>
        </authorList>
    </citation>
    <scope>NUCLEOTIDE SEQUENCE</scope>
    <source>
        <strain evidence="2">ANT050790</strain>
    </source>
</reference>
<organism evidence="2 3">
    <name type="scientific">Cladonia borealis</name>
    <dbReference type="NCBI Taxonomy" id="184061"/>
    <lineage>
        <taxon>Eukaryota</taxon>
        <taxon>Fungi</taxon>
        <taxon>Dikarya</taxon>
        <taxon>Ascomycota</taxon>
        <taxon>Pezizomycotina</taxon>
        <taxon>Lecanoromycetes</taxon>
        <taxon>OSLEUM clade</taxon>
        <taxon>Lecanoromycetidae</taxon>
        <taxon>Lecanorales</taxon>
        <taxon>Lecanorineae</taxon>
        <taxon>Cladoniaceae</taxon>
        <taxon>Cladonia</taxon>
    </lineage>
</organism>
<dbReference type="Gene3D" id="3.40.50.720">
    <property type="entry name" value="NAD(P)-binding Rossmann-like Domain"/>
    <property type="match status" value="1"/>
</dbReference>
<evidence type="ECO:0000313" key="2">
    <source>
        <dbReference type="EMBL" id="KAK0512966.1"/>
    </source>
</evidence>
<dbReference type="InterPro" id="IPR051783">
    <property type="entry name" value="NAD(P)-dependent_oxidoreduct"/>
</dbReference>
<accession>A0AA39UB19</accession>
<evidence type="ECO:0000313" key="3">
    <source>
        <dbReference type="Proteomes" id="UP001166286"/>
    </source>
</evidence>